<evidence type="ECO:0008006" key="3">
    <source>
        <dbReference type="Google" id="ProtNLM"/>
    </source>
</evidence>
<accession>A0A0F9BRF0</accession>
<gene>
    <name evidence="2" type="ORF">LCGC14_2414850</name>
</gene>
<feature type="compositionally biased region" description="Basic residues" evidence="1">
    <location>
        <begin position="17"/>
        <end position="27"/>
    </location>
</feature>
<evidence type="ECO:0000256" key="1">
    <source>
        <dbReference type="SAM" id="MobiDB-lite"/>
    </source>
</evidence>
<dbReference type="EMBL" id="LAZR01036576">
    <property type="protein sequence ID" value="KKL24484.1"/>
    <property type="molecule type" value="Genomic_DNA"/>
</dbReference>
<protein>
    <recommendedName>
        <fullName evidence="3">DUF3008 domain-containing protein</fullName>
    </recommendedName>
</protein>
<evidence type="ECO:0000313" key="2">
    <source>
        <dbReference type="EMBL" id="KKL24484.1"/>
    </source>
</evidence>
<dbReference type="AlphaFoldDB" id="A0A0F9BRF0"/>
<reference evidence="2" key="1">
    <citation type="journal article" date="2015" name="Nature">
        <title>Complex archaea that bridge the gap between prokaryotes and eukaryotes.</title>
        <authorList>
            <person name="Spang A."/>
            <person name="Saw J.H."/>
            <person name="Jorgensen S.L."/>
            <person name="Zaremba-Niedzwiedzka K."/>
            <person name="Martijn J."/>
            <person name="Lind A.E."/>
            <person name="van Eijk R."/>
            <person name="Schleper C."/>
            <person name="Guy L."/>
            <person name="Ettema T.J."/>
        </authorList>
    </citation>
    <scope>NUCLEOTIDE SEQUENCE</scope>
</reference>
<feature type="region of interest" description="Disordered" evidence="1">
    <location>
        <begin position="1"/>
        <end position="30"/>
    </location>
</feature>
<proteinExistence type="predicted"/>
<name>A0A0F9BRF0_9ZZZZ</name>
<sequence>MPAKSKKQQQFMGAELRRKRAGKKTRTKMTAAQLKEFAETKRKGLPRKKK</sequence>
<comment type="caution">
    <text evidence="2">The sequence shown here is derived from an EMBL/GenBank/DDBJ whole genome shotgun (WGS) entry which is preliminary data.</text>
</comment>
<organism evidence="2">
    <name type="scientific">marine sediment metagenome</name>
    <dbReference type="NCBI Taxonomy" id="412755"/>
    <lineage>
        <taxon>unclassified sequences</taxon>
        <taxon>metagenomes</taxon>
        <taxon>ecological metagenomes</taxon>
    </lineage>
</organism>